<dbReference type="InterPro" id="IPR016477">
    <property type="entry name" value="Fructo-/Ketosamine-3-kinase"/>
</dbReference>
<dbReference type="InterPro" id="IPR011009">
    <property type="entry name" value="Kinase-like_dom_sf"/>
</dbReference>
<dbReference type="Gene3D" id="3.30.200.20">
    <property type="entry name" value="Phosphorylase Kinase, domain 1"/>
    <property type="match status" value="1"/>
</dbReference>
<dbReference type="RefSeq" id="WP_090319995.1">
    <property type="nucleotide sequence ID" value="NZ_FNOE01000016.1"/>
</dbReference>
<keyword evidence="2" id="KW-0808">Transferase</keyword>
<dbReference type="SUPFAM" id="SSF56112">
    <property type="entry name" value="Protein kinase-like (PK-like)"/>
    <property type="match status" value="1"/>
</dbReference>
<dbReference type="OrthoDB" id="5291879at2"/>
<reference evidence="4" key="1">
    <citation type="submission" date="2016-10" db="EMBL/GenBank/DDBJ databases">
        <authorList>
            <person name="Varghese N."/>
            <person name="Submissions S."/>
        </authorList>
    </citation>
    <scope>NUCLEOTIDE SEQUENCE [LARGE SCALE GENOMIC DNA]</scope>
    <source>
        <strain evidence="4">Nm76</strain>
    </source>
</reference>
<organism evidence="3 4">
    <name type="scientific">Nitrosomonas oligotropha</name>
    <dbReference type="NCBI Taxonomy" id="42354"/>
    <lineage>
        <taxon>Bacteria</taxon>
        <taxon>Pseudomonadati</taxon>
        <taxon>Pseudomonadota</taxon>
        <taxon>Betaproteobacteria</taxon>
        <taxon>Nitrosomonadales</taxon>
        <taxon>Nitrosomonadaceae</taxon>
        <taxon>Nitrosomonas</taxon>
    </lineage>
</organism>
<dbReference type="AlphaFoldDB" id="A0A1H8RU75"/>
<dbReference type="Proteomes" id="UP000198814">
    <property type="component" value="Unassembled WGS sequence"/>
</dbReference>
<name>A0A1H8RU75_9PROT</name>
<evidence type="ECO:0000313" key="4">
    <source>
        <dbReference type="Proteomes" id="UP000198814"/>
    </source>
</evidence>
<dbReference type="PIRSF" id="PIRSF006221">
    <property type="entry name" value="Ketosamine-3-kinase"/>
    <property type="match status" value="1"/>
</dbReference>
<comment type="similarity">
    <text evidence="1 2">Belongs to the fructosamine kinase family.</text>
</comment>
<protein>
    <submittedName>
        <fullName evidence="3">Fructosamine-3-kinase</fullName>
    </submittedName>
</protein>
<dbReference type="EMBL" id="FODO01000015">
    <property type="protein sequence ID" value="SEO69483.1"/>
    <property type="molecule type" value="Genomic_DNA"/>
</dbReference>
<accession>A0A1H8RU75</accession>
<keyword evidence="2 3" id="KW-0418">Kinase</keyword>
<dbReference type="GO" id="GO:0016301">
    <property type="term" value="F:kinase activity"/>
    <property type="evidence" value="ECO:0007669"/>
    <property type="project" value="UniProtKB-UniRule"/>
</dbReference>
<evidence type="ECO:0000256" key="1">
    <source>
        <dbReference type="ARBA" id="ARBA00009460"/>
    </source>
</evidence>
<dbReference type="Pfam" id="PF03881">
    <property type="entry name" value="Fructosamin_kin"/>
    <property type="match status" value="1"/>
</dbReference>
<proteinExistence type="inferred from homology"/>
<dbReference type="PANTHER" id="PTHR12149:SF8">
    <property type="entry name" value="PROTEIN-RIBULOSAMINE 3-KINASE"/>
    <property type="match status" value="1"/>
</dbReference>
<sequence>MQVWHDISAQISAVTNALFKVKESRSIGGGCINQTYCITDGAQRFFIKLNTPGNLSMFEAEAAGLVEIHRSKTLRVPLPICYGQNDQAAWLVLEYLDLNSGMRGKAADLGKQLAAMHRTTSKQFGWVRDNTIGQTLQVNTPSSDWVNFWRTQRLGFQLDLAKTNGHNGKLQKMGEQLLINLDKFFPDASPLPALLHGDLWSGNYAYDGNGIPVLFDPAVYYGDREADIAMTELFGGFPADFYSAYRYDYPLDSGYNIRKLVYNLYHILNHLNLFGSSYRHQTEQTINTLLAEIH</sequence>
<evidence type="ECO:0000313" key="3">
    <source>
        <dbReference type="EMBL" id="SEO69483.1"/>
    </source>
</evidence>
<dbReference type="Gene3D" id="3.90.1200.10">
    <property type="match status" value="1"/>
</dbReference>
<keyword evidence="4" id="KW-1185">Reference proteome</keyword>
<dbReference type="PANTHER" id="PTHR12149">
    <property type="entry name" value="FRUCTOSAMINE 3 KINASE-RELATED PROTEIN"/>
    <property type="match status" value="1"/>
</dbReference>
<dbReference type="STRING" id="42354.SAMN05216333_11565"/>
<gene>
    <name evidence="3" type="ORF">SAMN05216333_11565</name>
</gene>
<evidence type="ECO:0000256" key="2">
    <source>
        <dbReference type="PIRNR" id="PIRNR006221"/>
    </source>
</evidence>